<gene>
    <name evidence="2" type="ORF">POL58_21900</name>
</gene>
<evidence type="ECO:0000256" key="1">
    <source>
        <dbReference type="SAM" id="MobiDB-lite"/>
    </source>
</evidence>
<organism evidence="2 3">
    <name type="scientific">Nannocystis radixulma</name>
    <dbReference type="NCBI Taxonomy" id="2995305"/>
    <lineage>
        <taxon>Bacteria</taxon>
        <taxon>Pseudomonadati</taxon>
        <taxon>Myxococcota</taxon>
        <taxon>Polyangia</taxon>
        <taxon>Nannocystales</taxon>
        <taxon>Nannocystaceae</taxon>
        <taxon>Nannocystis</taxon>
    </lineage>
</organism>
<evidence type="ECO:0000313" key="3">
    <source>
        <dbReference type="Proteomes" id="UP001217838"/>
    </source>
</evidence>
<evidence type="ECO:0008006" key="4">
    <source>
        <dbReference type="Google" id="ProtNLM"/>
    </source>
</evidence>
<dbReference type="Proteomes" id="UP001217838">
    <property type="component" value="Unassembled WGS sequence"/>
</dbReference>
<keyword evidence="3" id="KW-1185">Reference proteome</keyword>
<protein>
    <recommendedName>
        <fullName evidence="4">CBM2 domain-containing protein</fullName>
    </recommendedName>
</protein>
<evidence type="ECO:0000313" key="2">
    <source>
        <dbReference type="EMBL" id="MDC0670425.1"/>
    </source>
</evidence>
<reference evidence="2 3" key="1">
    <citation type="submission" date="2022-11" db="EMBL/GenBank/DDBJ databases">
        <title>Minimal conservation of predation-associated metabolite biosynthetic gene clusters underscores biosynthetic potential of Myxococcota including descriptions for ten novel species: Archangium lansinium sp. nov., Myxococcus landrumus sp. nov., Nannocystis bai.</title>
        <authorList>
            <person name="Ahearne A."/>
            <person name="Stevens C."/>
            <person name="Dowd S."/>
        </authorList>
    </citation>
    <scope>NUCLEOTIDE SEQUENCE [LARGE SCALE GENOMIC DNA]</scope>
    <source>
        <strain evidence="2 3">NCELM</strain>
    </source>
</reference>
<dbReference type="EMBL" id="JAQNDN010000013">
    <property type="protein sequence ID" value="MDC0670425.1"/>
    <property type="molecule type" value="Genomic_DNA"/>
</dbReference>
<dbReference type="PROSITE" id="PS51257">
    <property type="entry name" value="PROKAR_LIPOPROTEIN"/>
    <property type="match status" value="1"/>
</dbReference>
<sequence length="304" mass="32084">MRSLCLISLSLAFAAGCGPSPGTTSGTTSDDSSASEDVTTGMSDGTSTSETDTSGVPTTGPTTTTTTDTSATTDSTSTTEATTAGTDTDATTGEVVCGAPDSAVAKWSLEFQGERPASLSVPCTVDSATESPPEWTIAFDCTIEGAAQAVHLAFTREPFPGQVFFPGQEVQLEYRSEQPFWLNQWFSIRAGFDPKRMIFGGVSADRFVPDGTSAEEFYSTPIEVLDGLCEPSDGLCGLSERLALAVTWLEITIEVFDGQHGANSNLPGTYSVWLETAERPVEPAMCDDVPPAWFQALLEQHIGP</sequence>
<feature type="region of interest" description="Disordered" evidence="1">
    <location>
        <begin position="19"/>
        <end position="93"/>
    </location>
</feature>
<name>A0ABT5B8H6_9BACT</name>
<accession>A0ABT5B8H6</accession>
<proteinExistence type="predicted"/>
<comment type="caution">
    <text evidence="2">The sequence shown here is derived from an EMBL/GenBank/DDBJ whole genome shotgun (WGS) entry which is preliminary data.</text>
</comment>
<dbReference type="RefSeq" id="WP_272000245.1">
    <property type="nucleotide sequence ID" value="NZ_JAQNDN010000013.1"/>
</dbReference>